<dbReference type="Gene3D" id="3.40.190.150">
    <property type="entry name" value="Bordetella uptake gene, domain 1"/>
    <property type="match status" value="1"/>
</dbReference>
<dbReference type="EMBL" id="JAPWIJ010000002">
    <property type="protein sequence ID" value="MCZ4518122.1"/>
    <property type="molecule type" value="Genomic_DNA"/>
</dbReference>
<evidence type="ECO:0000256" key="1">
    <source>
        <dbReference type="ARBA" id="ARBA00006987"/>
    </source>
</evidence>
<reference evidence="3" key="1">
    <citation type="submission" date="2022-12" db="EMBL/GenBank/DDBJ databases">
        <authorList>
            <person name="Krivoruchko A.V."/>
            <person name="Elkin A."/>
        </authorList>
    </citation>
    <scope>NUCLEOTIDE SEQUENCE</scope>
    <source>
        <strain evidence="3">IEGM 1391</strain>
    </source>
</reference>
<dbReference type="PROSITE" id="PS51257">
    <property type="entry name" value="PROKAR_LIPOPROTEIN"/>
    <property type="match status" value="1"/>
</dbReference>
<organism evidence="3 4">
    <name type="scientific">Rhodococcus ruber</name>
    <dbReference type="NCBI Taxonomy" id="1830"/>
    <lineage>
        <taxon>Bacteria</taxon>
        <taxon>Bacillati</taxon>
        <taxon>Actinomycetota</taxon>
        <taxon>Actinomycetes</taxon>
        <taxon>Mycobacteriales</taxon>
        <taxon>Nocardiaceae</taxon>
        <taxon>Rhodococcus</taxon>
    </lineage>
</organism>
<gene>
    <name evidence="3" type="ORF">O4220_06295</name>
</gene>
<keyword evidence="4" id="KW-1185">Reference proteome</keyword>
<name>A0ABT4MAX5_9NOCA</name>
<dbReference type="Proteomes" id="UP001081071">
    <property type="component" value="Unassembled WGS sequence"/>
</dbReference>
<dbReference type="SUPFAM" id="SSF53850">
    <property type="entry name" value="Periplasmic binding protein-like II"/>
    <property type="match status" value="1"/>
</dbReference>
<sequence>MRTLPTLVAAISAAALIAGCSSSTTDSGAPFPRSGATVEWVVPSAAGAGNDILARIMAPAMEAELGVPVKVVNKEGGSQVVGLNYLANAKPDGETIGFTNIPSILGRYLDPSKKAGFDRESFSPIGSFASNDIVIGVNKSSPYKNIGELFDAVKANPGTITVGTDSRAGDDHVNLRTLEDTLGLDFNIVHYNSGADKISALVSGETDFALGGVSSFYGQFASGEVNILSVLTEEQNKLIPDVPTLASEGYDAPFMTNNFAISAPAGTPDATMTTLQNALETALADPTVAEKLTGAATQPDWVSGADVATLWEQRETEIEPIIAELLADQQ</sequence>
<evidence type="ECO:0000313" key="3">
    <source>
        <dbReference type="EMBL" id="MCZ4518122.1"/>
    </source>
</evidence>
<dbReference type="RefSeq" id="WP_269602823.1">
    <property type="nucleotide sequence ID" value="NZ_JAPWIJ010000002.1"/>
</dbReference>
<dbReference type="CDD" id="cd07012">
    <property type="entry name" value="PBP2_Bug_TTT"/>
    <property type="match status" value="1"/>
</dbReference>
<dbReference type="PIRSF" id="PIRSF017082">
    <property type="entry name" value="YflP"/>
    <property type="match status" value="1"/>
</dbReference>
<dbReference type="PANTHER" id="PTHR42928:SF5">
    <property type="entry name" value="BLR1237 PROTEIN"/>
    <property type="match status" value="1"/>
</dbReference>
<feature type="chain" id="PRO_5045489149" evidence="2">
    <location>
        <begin position="18"/>
        <end position="330"/>
    </location>
</feature>
<keyword evidence="2" id="KW-0732">Signal</keyword>
<dbReference type="Gene3D" id="3.40.190.10">
    <property type="entry name" value="Periplasmic binding protein-like II"/>
    <property type="match status" value="1"/>
</dbReference>
<evidence type="ECO:0000256" key="2">
    <source>
        <dbReference type="SAM" id="SignalP"/>
    </source>
</evidence>
<comment type="similarity">
    <text evidence="1">Belongs to the UPF0065 (bug) family.</text>
</comment>
<comment type="caution">
    <text evidence="3">The sequence shown here is derived from an EMBL/GenBank/DDBJ whole genome shotgun (WGS) entry which is preliminary data.</text>
</comment>
<dbReference type="InterPro" id="IPR042100">
    <property type="entry name" value="Bug_dom1"/>
</dbReference>
<evidence type="ECO:0000313" key="4">
    <source>
        <dbReference type="Proteomes" id="UP001081071"/>
    </source>
</evidence>
<proteinExistence type="inferred from homology"/>
<dbReference type="Pfam" id="PF03401">
    <property type="entry name" value="TctC"/>
    <property type="match status" value="1"/>
</dbReference>
<accession>A0ABT4MAX5</accession>
<feature type="signal peptide" evidence="2">
    <location>
        <begin position="1"/>
        <end position="17"/>
    </location>
</feature>
<protein>
    <submittedName>
        <fullName evidence="3">Tripartite tricarboxylate transporter substrate binding protein</fullName>
    </submittedName>
</protein>
<dbReference type="InterPro" id="IPR005064">
    <property type="entry name" value="BUG"/>
</dbReference>
<dbReference type="PANTHER" id="PTHR42928">
    <property type="entry name" value="TRICARBOXYLATE-BINDING PROTEIN"/>
    <property type="match status" value="1"/>
</dbReference>